<organism evidence="3 4">
    <name type="scientific">Entamoeba invadens IP1</name>
    <dbReference type="NCBI Taxonomy" id="370355"/>
    <lineage>
        <taxon>Eukaryota</taxon>
        <taxon>Amoebozoa</taxon>
        <taxon>Evosea</taxon>
        <taxon>Archamoebae</taxon>
        <taxon>Mastigamoebida</taxon>
        <taxon>Entamoebidae</taxon>
        <taxon>Entamoeba</taxon>
    </lineage>
</organism>
<dbReference type="SUPFAM" id="SSF52540">
    <property type="entry name" value="P-loop containing nucleoside triphosphate hydrolases"/>
    <property type="match status" value="1"/>
</dbReference>
<dbReference type="SUPFAM" id="SSF48019">
    <property type="entry name" value="post-AAA+ oligomerization domain-like"/>
    <property type="match status" value="1"/>
</dbReference>
<dbReference type="GO" id="GO:0005663">
    <property type="term" value="C:DNA replication factor C complex"/>
    <property type="evidence" value="ECO:0007669"/>
    <property type="project" value="TreeGrafter"/>
</dbReference>
<dbReference type="KEGG" id="eiv:EIN_404110"/>
<dbReference type="GO" id="GO:0006281">
    <property type="term" value="P:DNA repair"/>
    <property type="evidence" value="ECO:0007669"/>
    <property type="project" value="TreeGrafter"/>
</dbReference>
<evidence type="ECO:0000256" key="2">
    <source>
        <dbReference type="SAM" id="MobiDB-lite"/>
    </source>
</evidence>
<dbReference type="Gene3D" id="1.20.272.10">
    <property type="match status" value="1"/>
</dbReference>
<gene>
    <name evidence="3" type="ORF">EIN_404110</name>
</gene>
<dbReference type="EMBL" id="KB206537">
    <property type="protein sequence ID" value="ELP90047.1"/>
    <property type="molecule type" value="Genomic_DNA"/>
</dbReference>
<name>A0A0A1U6M2_ENTIV</name>
<feature type="compositionally biased region" description="Low complexity" evidence="2">
    <location>
        <begin position="138"/>
        <end position="151"/>
    </location>
</feature>
<sequence length="357" mass="40273">MFADRLTNFKQLTHAKDTNEFLNNLSKNSDMPHLLFHGPEGSGRYTRALLYLQNMFGPGVMKVECSTTTIDVKGKPQDLTIYSSPFHVELDPFDSTETDKVVVQEYIKSLTTFQTLTSVFKSQQKLSFAPNTDSPSLSKSPTNSITTNNSTSKPKFRVIMIHGADMLSQDAQQSLRRTMEIGSSVCRFILFCTNVCNIISPIRSRCVMVRVPAPNKAEMTTIVEKLGGDEKIVNISRGDIYIAEACAFMKRNCGVVENLSWKEKLAYTCQALVKGISSKEFEKKKDEIVETLTIINPNDVLQTLFICLMESKLDDKKKLQIMKIAKENSLRMQLGSEPIYHVETFFIQVAALFEKNK</sequence>
<reference evidence="3 4" key="1">
    <citation type="submission" date="2012-10" db="EMBL/GenBank/DDBJ databases">
        <authorList>
            <person name="Zafar N."/>
            <person name="Inman J."/>
            <person name="Hall N."/>
            <person name="Lorenzi H."/>
            <person name="Caler E."/>
        </authorList>
    </citation>
    <scope>NUCLEOTIDE SEQUENCE [LARGE SCALE GENOMIC DNA]</scope>
    <source>
        <strain evidence="3 4">IP1</strain>
    </source>
</reference>
<evidence type="ECO:0000256" key="1">
    <source>
        <dbReference type="ARBA" id="ARBA00022705"/>
    </source>
</evidence>
<dbReference type="Pfam" id="PF22534">
    <property type="entry name" value="RFC_C"/>
    <property type="match status" value="1"/>
</dbReference>
<dbReference type="AlphaFoldDB" id="A0A0A1U6M2"/>
<feature type="compositionally biased region" description="Polar residues" evidence="2">
    <location>
        <begin position="128"/>
        <end position="137"/>
    </location>
</feature>
<protein>
    <submittedName>
        <fullName evidence="3">Replication factor C subunit, putative</fullName>
    </submittedName>
</protein>
<dbReference type="VEuPathDB" id="AmoebaDB:EIN_404110"/>
<evidence type="ECO:0000313" key="3">
    <source>
        <dbReference type="EMBL" id="ELP90047.1"/>
    </source>
</evidence>
<dbReference type="OrthoDB" id="761538at2759"/>
<proteinExistence type="predicted"/>
<dbReference type="GO" id="GO:0003677">
    <property type="term" value="F:DNA binding"/>
    <property type="evidence" value="ECO:0007669"/>
    <property type="project" value="InterPro"/>
</dbReference>
<dbReference type="PANTHER" id="PTHR11669">
    <property type="entry name" value="REPLICATION FACTOR C / DNA POLYMERASE III GAMMA-TAU SUBUNIT"/>
    <property type="match status" value="1"/>
</dbReference>
<dbReference type="InterPro" id="IPR050238">
    <property type="entry name" value="DNA_Rep/Repair_Clamp_Loader"/>
</dbReference>
<dbReference type="PANTHER" id="PTHR11669:SF1">
    <property type="entry name" value="REPLICATION FACTOR C SUBUNIT 3"/>
    <property type="match status" value="1"/>
</dbReference>
<keyword evidence="1" id="KW-0235">DNA replication</keyword>
<dbReference type="Gene3D" id="3.40.50.300">
    <property type="entry name" value="P-loop containing nucleotide triphosphate hydrolases"/>
    <property type="match status" value="1"/>
</dbReference>
<dbReference type="GO" id="GO:0003689">
    <property type="term" value="F:DNA clamp loader activity"/>
    <property type="evidence" value="ECO:0007669"/>
    <property type="project" value="TreeGrafter"/>
</dbReference>
<dbReference type="Proteomes" id="UP000014680">
    <property type="component" value="Unassembled WGS sequence"/>
</dbReference>
<keyword evidence="4" id="KW-1185">Reference proteome</keyword>
<dbReference type="GO" id="GO:0006261">
    <property type="term" value="P:DNA-templated DNA replication"/>
    <property type="evidence" value="ECO:0007669"/>
    <property type="project" value="TreeGrafter"/>
</dbReference>
<dbReference type="RefSeq" id="XP_004256818.1">
    <property type="nucleotide sequence ID" value="XM_004256770.1"/>
</dbReference>
<dbReference type="GeneID" id="14889095"/>
<dbReference type="InterPro" id="IPR027417">
    <property type="entry name" value="P-loop_NTPase"/>
</dbReference>
<feature type="region of interest" description="Disordered" evidence="2">
    <location>
        <begin position="128"/>
        <end position="151"/>
    </location>
</feature>
<dbReference type="InterPro" id="IPR008921">
    <property type="entry name" value="DNA_pol3_clamp-load_cplx_C"/>
</dbReference>
<evidence type="ECO:0000313" key="4">
    <source>
        <dbReference type="Proteomes" id="UP000014680"/>
    </source>
</evidence>
<dbReference type="GO" id="GO:0005634">
    <property type="term" value="C:nucleus"/>
    <property type="evidence" value="ECO:0007669"/>
    <property type="project" value="TreeGrafter"/>
</dbReference>
<dbReference type="OMA" id="ICLMESK"/>
<accession>A0A0A1U6M2</accession>